<accession>A0ABS3ZC66</accession>
<comment type="caution">
    <text evidence="2">The sequence shown here is derived from an EMBL/GenBank/DDBJ whole genome shotgun (WGS) entry which is preliminary data.</text>
</comment>
<keyword evidence="1" id="KW-0472">Membrane</keyword>
<dbReference type="Pfam" id="PF07963">
    <property type="entry name" value="N_methyl"/>
    <property type="match status" value="1"/>
</dbReference>
<organism evidence="2 3">
    <name type="scientific">Marinobacterium alkalitolerans</name>
    <dbReference type="NCBI Taxonomy" id="1542925"/>
    <lineage>
        <taxon>Bacteria</taxon>
        <taxon>Pseudomonadati</taxon>
        <taxon>Pseudomonadota</taxon>
        <taxon>Gammaproteobacteria</taxon>
        <taxon>Oceanospirillales</taxon>
        <taxon>Oceanospirillaceae</taxon>
        <taxon>Marinobacterium</taxon>
    </lineage>
</organism>
<keyword evidence="1" id="KW-0812">Transmembrane</keyword>
<dbReference type="EMBL" id="JACVEW010000012">
    <property type="protein sequence ID" value="MBP0048868.1"/>
    <property type="molecule type" value="Genomic_DNA"/>
</dbReference>
<gene>
    <name evidence="2" type="ORF">H9C73_08975</name>
</gene>
<evidence type="ECO:0000313" key="3">
    <source>
        <dbReference type="Proteomes" id="UP000810171"/>
    </source>
</evidence>
<dbReference type="Proteomes" id="UP000810171">
    <property type="component" value="Unassembled WGS sequence"/>
</dbReference>
<evidence type="ECO:0000256" key="1">
    <source>
        <dbReference type="SAM" id="Phobius"/>
    </source>
</evidence>
<evidence type="ECO:0000313" key="2">
    <source>
        <dbReference type="EMBL" id="MBP0048868.1"/>
    </source>
</evidence>
<proteinExistence type="predicted"/>
<keyword evidence="3" id="KW-1185">Reference proteome</keyword>
<feature type="transmembrane region" description="Helical" evidence="1">
    <location>
        <begin position="21"/>
        <end position="41"/>
    </location>
</feature>
<dbReference type="RefSeq" id="WP_209287489.1">
    <property type="nucleotide sequence ID" value="NZ_JACVEW010000012.1"/>
</dbReference>
<sequence length="212" mass="22788">METLKLSARKAASSLRKQAGLSLVELMIGLLIGLILLGGVLQTMLASKEASTARQSMATVTDNARFLFDFMGRDLRMVGRGEPASFLSHTYNSGDSQLDIKYIGATGSEVTATYSFTESDGVIQYSRNGTGAGTLVDRVAAFDIAFGEASGSTISYTAYNASPSSWDDVIAIRARVTFEDIETATLDLNMASTPLVSTFALRNRIANWLENK</sequence>
<name>A0ABS3ZC66_9GAMM</name>
<protein>
    <submittedName>
        <fullName evidence="2">Prepilin-type N-terminal cleavage/methylation domain-containing protein</fullName>
    </submittedName>
</protein>
<keyword evidence="1" id="KW-1133">Transmembrane helix</keyword>
<dbReference type="InterPro" id="IPR012902">
    <property type="entry name" value="N_methyl_site"/>
</dbReference>
<dbReference type="PROSITE" id="PS00409">
    <property type="entry name" value="PROKAR_NTER_METHYL"/>
    <property type="match status" value="1"/>
</dbReference>
<reference evidence="2 3" key="1">
    <citation type="submission" date="2020-09" db="EMBL/GenBank/DDBJ databases">
        <authorList>
            <person name="Tanuku N.R.S."/>
        </authorList>
    </citation>
    <scope>NUCLEOTIDE SEQUENCE [LARGE SCALE GENOMIC DNA]</scope>
    <source>
        <strain evidence="2 3">AK62</strain>
    </source>
</reference>